<dbReference type="Proteomes" id="UP001597380">
    <property type="component" value="Unassembled WGS sequence"/>
</dbReference>
<comment type="caution">
    <text evidence="1">The sequence shown here is derived from an EMBL/GenBank/DDBJ whole genome shotgun (WGS) entry which is preliminary data.</text>
</comment>
<keyword evidence="2" id="KW-1185">Reference proteome</keyword>
<gene>
    <name evidence="1" type="ORF">ACFSJ3_10830</name>
</gene>
<dbReference type="EMBL" id="JBHUHT010000012">
    <property type="protein sequence ID" value="MFD2096480.1"/>
    <property type="molecule type" value="Genomic_DNA"/>
</dbReference>
<reference evidence="2" key="1">
    <citation type="journal article" date="2019" name="Int. J. Syst. Evol. Microbiol.">
        <title>The Global Catalogue of Microorganisms (GCM) 10K type strain sequencing project: providing services to taxonomists for standard genome sequencing and annotation.</title>
        <authorList>
            <consortium name="The Broad Institute Genomics Platform"/>
            <consortium name="The Broad Institute Genome Sequencing Center for Infectious Disease"/>
            <person name="Wu L."/>
            <person name="Ma J."/>
        </authorList>
    </citation>
    <scope>NUCLEOTIDE SEQUENCE [LARGE SCALE GENOMIC DNA]</scope>
    <source>
        <strain evidence="2">CGMCC 1.10992</strain>
    </source>
</reference>
<name>A0ABW4XLN3_9GAMM</name>
<dbReference type="RefSeq" id="WP_345339135.1">
    <property type="nucleotide sequence ID" value="NZ_BAABLI010000008.1"/>
</dbReference>
<accession>A0ABW4XLN3</accession>
<sequence>MIRLCVLSVSLLFLQGCSFLVEIALFNNSDERIEICNLNMQERLCQQIDAQTMSKVVLMGDKPSEQHRFSIESKGRIGIYEFVFDEPYPTHASDVYCEGLIQKQCDIPLQFEVSGELYWAGKKARLPVDKLPPQPKGFPISPST</sequence>
<protein>
    <recommendedName>
        <fullName evidence="3">Lipoprotein</fullName>
    </recommendedName>
</protein>
<evidence type="ECO:0000313" key="1">
    <source>
        <dbReference type="EMBL" id="MFD2096480.1"/>
    </source>
</evidence>
<proteinExistence type="predicted"/>
<dbReference type="PROSITE" id="PS51257">
    <property type="entry name" value="PROKAR_LIPOPROTEIN"/>
    <property type="match status" value="1"/>
</dbReference>
<organism evidence="1 2">
    <name type="scientific">Corallincola platygyrae</name>
    <dbReference type="NCBI Taxonomy" id="1193278"/>
    <lineage>
        <taxon>Bacteria</taxon>
        <taxon>Pseudomonadati</taxon>
        <taxon>Pseudomonadota</taxon>
        <taxon>Gammaproteobacteria</taxon>
        <taxon>Alteromonadales</taxon>
        <taxon>Psychromonadaceae</taxon>
        <taxon>Corallincola</taxon>
    </lineage>
</organism>
<evidence type="ECO:0000313" key="2">
    <source>
        <dbReference type="Proteomes" id="UP001597380"/>
    </source>
</evidence>
<evidence type="ECO:0008006" key="3">
    <source>
        <dbReference type="Google" id="ProtNLM"/>
    </source>
</evidence>